<feature type="active site" description="Charge relay system" evidence="5">
    <location>
        <position position="150"/>
    </location>
</feature>
<sequence>MSGGGRRSVLQQSGMPLASDLSTTTPSSPRIGLGQEQFRSAATWQNILSNPSSNASTSVVREYGGKRRLASMHESIGTDSSHPSADMSLFNSGEKDGASAGIHVQRLPPNGVLWNLDRIDQRHLPLDHQYRYGTLSSSGTGKGVTVYVVDSGVRLTHQEFVSDLTGQRRATFGIDYVGNFTQDSPVHDCDGHGTHVAATAVGRNVGVAKEANVVAVRVLDCEGTGTISDLVAGLDWVGRIAKPPAVATLSLGVPVGEWSRSLEEAARSLIRQYNISVVVASGNSDVDSCYVAPADVGETISVAGSDLGTKFNTTNYGDVEGFYSYSNTGSCVDLLAPGVDVYSACGGTFRCAQVNDSSYTWGSGTSMAAPHVAGVAAIYLQDHPNAQPAEVKSVMIAAATKATLNLSGSRPGTPNRLLYSNLQGNDFVTASSGPPTQNTTSTDNNFNLRG</sequence>
<dbReference type="InterPro" id="IPR023828">
    <property type="entry name" value="Peptidase_S8_Ser-AS"/>
</dbReference>
<feature type="active site" description="Charge relay system" evidence="5">
    <location>
        <position position="192"/>
    </location>
</feature>
<dbReference type="InterPro" id="IPR034193">
    <property type="entry name" value="PCSK9_ProteinaseK-like"/>
</dbReference>
<keyword evidence="3 5" id="KW-0378">Hydrolase</keyword>
<reference evidence="9 10" key="1">
    <citation type="journal article" date="2024" name="Nat. Commun.">
        <title>Phylogenomics reveals the evolutionary origins of lichenization in chlorophyte algae.</title>
        <authorList>
            <person name="Puginier C."/>
            <person name="Libourel C."/>
            <person name="Otte J."/>
            <person name="Skaloud P."/>
            <person name="Haon M."/>
            <person name="Grisel S."/>
            <person name="Petersen M."/>
            <person name="Berrin J.G."/>
            <person name="Delaux P.M."/>
            <person name="Dal Grande F."/>
            <person name="Keller J."/>
        </authorList>
    </citation>
    <scope>NUCLEOTIDE SEQUENCE [LARGE SCALE GENOMIC DNA]</scope>
    <source>
        <strain evidence="9 10">SAG 216-7</strain>
    </source>
</reference>
<dbReference type="PROSITE" id="PS51892">
    <property type="entry name" value="SUBTILASE"/>
    <property type="match status" value="1"/>
</dbReference>
<dbReference type="PANTHER" id="PTHR43806:SF14">
    <property type="entry name" value="TRIPEPTIDYL-PEPTIDASE 2"/>
    <property type="match status" value="1"/>
</dbReference>
<evidence type="ECO:0000313" key="10">
    <source>
        <dbReference type="Proteomes" id="UP001491310"/>
    </source>
</evidence>
<keyword evidence="10" id="KW-1185">Reference proteome</keyword>
<feature type="domain" description="Peptidase S8/S53" evidence="8">
    <location>
        <begin position="141"/>
        <end position="403"/>
    </location>
</feature>
<dbReference type="PRINTS" id="PR00723">
    <property type="entry name" value="SUBTILISIN"/>
</dbReference>
<dbReference type="PROSITE" id="PS00136">
    <property type="entry name" value="SUBTILASE_ASP"/>
    <property type="match status" value="1"/>
</dbReference>
<dbReference type="Proteomes" id="UP001491310">
    <property type="component" value="Unassembled WGS sequence"/>
</dbReference>
<dbReference type="InterPro" id="IPR050131">
    <property type="entry name" value="Peptidase_S8_subtilisin-like"/>
</dbReference>
<feature type="region of interest" description="Disordered" evidence="7">
    <location>
        <begin position="1"/>
        <end position="31"/>
    </location>
</feature>
<evidence type="ECO:0000256" key="7">
    <source>
        <dbReference type="SAM" id="MobiDB-lite"/>
    </source>
</evidence>
<dbReference type="InterPro" id="IPR036852">
    <property type="entry name" value="Peptidase_S8/S53_dom_sf"/>
</dbReference>
<protein>
    <recommendedName>
        <fullName evidence="8">Peptidase S8/S53 domain-containing protein</fullName>
    </recommendedName>
</protein>
<evidence type="ECO:0000256" key="3">
    <source>
        <dbReference type="ARBA" id="ARBA00022801"/>
    </source>
</evidence>
<dbReference type="Pfam" id="PF00082">
    <property type="entry name" value="Peptidase_S8"/>
    <property type="match status" value="1"/>
</dbReference>
<name>A0ABR2YF15_9CHLO</name>
<evidence type="ECO:0000256" key="4">
    <source>
        <dbReference type="ARBA" id="ARBA00022825"/>
    </source>
</evidence>
<dbReference type="CDD" id="cd04077">
    <property type="entry name" value="Peptidases_S8_PCSK9_ProteinaseK_like"/>
    <property type="match status" value="1"/>
</dbReference>
<keyword evidence="4 5" id="KW-0720">Serine protease</keyword>
<feature type="region of interest" description="Disordered" evidence="7">
    <location>
        <begin position="428"/>
        <end position="450"/>
    </location>
</feature>
<dbReference type="InterPro" id="IPR015500">
    <property type="entry name" value="Peptidase_S8_subtilisin-rel"/>
</dbReference>
<dbReference type="PROSITE" id="PS00138">
    <property type="entry name" value="SUBTILASE_SER"/>
    <property type="match status" value="1"/>
</dbReference>
<feature type="active site" description="Charge relay system" evidence="5">
    <location>
        <position position="366"/>
    </location>
</feature>
<dbReference type="PANTHER" id="PTHR43806">
    <property type="entry name" value="PEPTIDASE S8"/>
    <property type="match status" value="1"/>
</dbReference>
<evidence type="ECO:0000313" key="9">
    <source>
        <dbReference type="EMBL" id="KAK9904031.1"/>
    </source>
</evidence>
<keyword evidence="2 5" id="KW-0645">Protease</keyword>
<evidence type="ECO:0000256" key="1">
    <source>
        <dbReference type="ARBA" id="ARBA00011073"/>
    </source>
</evidence>
<proteinExistence type="inferred from homology"/>
<gene>
    <name evidence="9" type="ORF">WJX75_002945</name>
</gene>
<evidence type="ECO:0000256" key="5">
    <source>
        <dbReference type="PROSITE-ProRule" id="PRU01240"/>
    </source>
</evidence>
<accession>A0ABR2YF15</accession>
<evidence type="ECO:0000256" key="6">
    <source>
        <dbReference type="RuleBase" id="RU003355"/>
    </source>
</evidence>
<organism evidence="9 10">
    <name type="scientific">Coccomyxa subellipsoidea</name>
    <dbReference type="NCBI Taxonomy" id="248742"/>
    <lineage>
        <taxon>Eukaryota</taxon>
        <taxon>Viridiplantae</taxon>
        <taxon>Chlorophyta</taxon>
        <taxon>core chlorophytes</taxon>
        <taxon>Trebouxiophyceae</taxon>
        <taxon>Trebouxiophyceae incertae sedis</taxon>
        <taxon>Coccomyxaceae</taxon>
        <taxon>Coccomyxa</taxon>
    </lineage>
</organism>
<evidence type="ECO:0000256" key="2">
    <source>
        <dbReference type="ARBA" id="ARBA00022670"/>
    </source>
</evidence>
<evidence type="ECO:0000259" key="8">
    <source>
        <dbReference type="Pfam" id="PF00082"/>
    </source>
</evidence>
<dbReference type="SUPFAM" id="SSF52743">
    <property type="entry name" value="Subtilisin-like"/>
    <property type="match status" value="1"/>
</dbReference>
<comment type="similarity">
    <text evidence="1 5 6">Belongs to the peptidase S8 family.</text>
</comment>
<comment type="caution">
    <text evidence="9">The sequence shown here is derived from an EMBL/GenBank/DDBJ whole genome shotgun (WGS) entry which is preliminary data.</text>
</comment>
<dbReference type="InterPro" id="IPR000209">
    <property type="entry name" value="Peptidase_S8/S53_dom"/>
</dbReference>
<dbReference type="EMBL" id="JALJOT010000013">
    <property type="protein sequence ID" value="KAK9904031.1"/>
    <property type="molecule type" value="Genomic_DNA"/>
</dbReference>
<dbReference type="InterPro" id="IPR023827">
    <property type="entry name" value="Peptidase_S8_Asp-AS"/>
</dbReference>
<feature type="compositionally biased region" description="Polar residues" evidence="7">
    <location>
        <begin position="9"/>
        <end position="28"/>
    </location>
</feature>
<dbReference type="Gene3D" id="3.40.50.200">
    <property type="entry name" value="Peptidase S8/S53 domain"/>
    <property type="match status" value="1"/>
</dbReference>